<name>A0A0C3ASH6_SERVB</name>
<dbReference type="InterPro" id="IPR029000">
    <property type="entry name" value="Cyclophilin-like_dom_sf"/>
</dbReference>
<dbReference type="GO" id="GO:0006457">
    <property type="term" value="P:protein folding"/>
    <property type="evidence" value="ECO:0007669"/>
    <property type="project" value="InterPro"/>
</dbReference>
<dbReference type="OrthoDB" id="407558at2759"/>
<dbReference type="EC" id="5.2.1.8" evidence="2"/>
<evidence type="ECO:0000256" key="2">
    <source>
        <dbReference type="ARBA" id="ARBA00013194"/>
    </source>
</evidence>
<dbReference type="Gene3D" id="2.40.100.10">
    <property type="entry name" value="Cyclophilin-like"/>
    <property type="match status" value="1"/>
</dbReference>
<feature type="compositionally biased region" description="Basic and acidic residues" evidence="5">
    <location>
        <begin position="244"/>
        <end position="253"/>
    </location>
</feature>
<reference evidence="8" key="2">
    <citation type="submission" date="2015-01" db="EMBL/GenBank/DDBJ databases">
        <title>Evolutionary Origins and Diversification of the Mycorrhizal Mutualists.</title>
        <authorList>
            <consortium name="DOE Joint Genome Institute"/>
            <consortium name="Mycorrhizal Genomics Consortium"/>
            <person name="Kohler A."/>
            <person name="Kuo A."/>
            <person name="Nagy L.G."/>
            <person name="Floudas D."/>
            <person name="Copeland A."/>
            <person name="Barry K.W."/>
            <person name="Cichocki N."/>
            <person name="Veneault-Fourrey C."/>
            <person name="LaButti K."/>
            <person name="Lindquist E.A."/>
            <person name="Lipzen A."/>
            <person name="Lundell T."/>
            <person name="Morin E."/>
            <person name="Murat C."/>
            <person name="Riley R."/>
            <person name="Ohm R."/>
            <person name="Sun H."/>
            <person name="Tunlid A."/>
            <person name="Henrissat B."/>
            <person name="Grigoriev I.V."/>
            <person name="Hibbett D.S."/>
            <person name="Martin F."/>
        </authorList>
    </citation>
    <scope>NUCLEOTIDE SEQUENCE [LARGE SCALE GENOMIC DNA]</scope>
    <source>
        <strain evidence="8">MAFF 305830</strain>
    </source>
</reference>
<gene>
    <name evidence="7" type="ORF">M408DRAFT_28859</name>
</gene>
<dbReference type="PRINTS" id="PR00153">
    <property type="entry name" value="CSAPPISMRASE"/>
</dbReference>
<feature type="region of interest" description="Disordered" evidence="5">
    <location>
        <begin position="199"/>
        <end position="265"/>
    </location>
</feature>
<reference evidence="7 8" key="1">
    <citation type="submission" date="2014-04" db="EMBL/GenBank/DDBJ databases">
        <authorList>
            <consortium name="DOE Joint Genome Institute"/>
            <person name="Kuo A."/>
            <person name="Zuccaro A."/>
            <person name="Kohler A."/>
            <person name="Nagy L.G."/>
            <person name="Floudas D."/>
            <person name="Copeland A."/>
            <person name="Barry K.W."/>
            <person name="Cichocki N."/>
            <person name="Veneault-Fourrey C."/>
            <person name="LaButti K."/>
            <person name="Lindquist E.A."/>
            <person name="Lipzen A."/>
            <person name="Lundell T."/>
            <person name="Morin E."/>
            <person name="Murat C."/>
            <person name="Sun H."/>
            <person name="Tunlid A."/>
            <person name="Henrissat B."/>
            <person name="Grigoriev I.V."/>
            <person name="Hibbett D.S."/>
            <person name="Martin F."/>
            <person name="Nordberg H.P."/>
            <person name="Cantor M.N."/>
            <person name="Hua S.X."/>
        </authorList>
    </citation>
    <scope>NUCLEOTIDE SEQUENCE [LARGE SCALE GENOMIC DNA]</scope>
    <source>
        <strain evidence="7 8">MAFF 305830</strain>
    </source>
</reference>
<dbReference type="Pfam" id="PF00160">
    <property type="entry name" value="Pro_isomerase"/>
    <property type="match status" value="1"/>
</dbReference>
<sequence>MATNRRPRVFIDVEIAGQPLGRIIFQLYSDLVPKTAEKALCTGELGLSTISGQALYYKNAIFHRVIPEFMIQGGDITKHNGSGGESIYATAASTTFADEPEGLAIPLSTPGLLVMANRGPHTNSSQFFITLAPCEHLNGKHVVFGKVVRGFDEVVKKIEAVKTAQNDKPIEKVVIAACGELEFRGAPPGQLAAAAVVPAAATKRGRSRSKSTASDSDSEDEEARKERKRRRKEEKKEAKRKRKEERGKHRASEEAVAPADPIAMETEEEYDLRLEREEKERLEAARKATEARKLEEAKQGRVDERTGLMYKGRGRMKFTDPEKYRPRY</sequence>
<evidence type="ECO:0000313" key="8">
    <source>
        <dbReference type="Proteomes" id="UP000054097"/>
    </source>
</evidence>
<dbReference type="STRING" id="933852.A0A0C3ASH6"/>
<evidence type="ECO:0000256" key="4">
    <source>
        <dbReference type="ARBA" id="ARBA00023235"/>
    </source>
</evidence>
<dbReference type="SUPFAM" id="SSF50891">
    <property type="entry name" value="Cyclophilin-like"/>
    <property type="match status" value="1"/>
</dbReference>
<feature type="compositionally biased region" description="Basic and acidic residues" evidence="5">
    <location>
        <begin position="317"/>
        <end position="328"/>
    </location>
</feature>
<proteinExistence type="predicted"/>
<evidence type="ECO:0000259" key="6">
    <source>
        <dbReference type="PROSITE" id="PS50072"/>
    </source>
</evidence>
<protein>
    <recommendedName>
        <fullName evidence="2">peptidylprolyl isomerase</fullName>
        <ecNumber evidence="2">5.2.1.8</ecNumber>
    </recommendedName>
</protein>
<accession>A0A0C3ASH6</accession>
<dbReference type="PROSITE" id="PS50072">
    <property type="entry name" value="CSA_PPIASE_2"/>
    <property type="match status" value="1"/>
</dbReference>
<dbReference type="GO" id="GO:0016018">
    <property type="term" value="F:cyclosporin A binding"/>
    <property type="evidence" value="ECO:0007669"/>
    <property type="project" value="TreeGrafter"/>
</dbReference>
<feature type="region of interest" description="Disordered" evidence="5">
    <location>
        <begin position="305"/>
        <end position="328"/>
    </location>
</feature>
<dbReference type="PANTHER" id="PTHR11071:SF561">
    <property type="entry name" value="PEPTIDYL-PROLYL CIS-TRANS ISOMERASE D-RELATED"/>
    <property type="match status" value="1"/>
</dbReference>
<dbReference type="PANTHER" id="PTHR11071">
    <property type="entry name" value="PEPTIDYL-PROLYL CIS-TRANS ISOMERASE"/>
    <property type="match status" value="1"/>
</dbReference>
<feature type="compositionally biased region" description="Basic residues" evidence="5">
    <location>
        <begin position="226"/>
        <end position="243"/>
    </location>
</feature>
<dbReference type="InterPro" id="IPR002130">
    <property type="entry name" value="Cyclophilin-type_PPIase_dom"/>
</dbReference>
<dbReference type="GO" id="GO:0005829">
    <property type="term" value="C:cytosol"/>
    <property type="evidence" value="ECO:0007669"/>
    <property type="project" value="TreeGrafter"/>
</dbReference>
<feature type="domain" description="PPIase cyclophilin-type" evidence="6">
    <location>
        <begin position="10"/>
        <end position="180"/>
    </location>
</feature>
<dbReference type="GO" id="GO:0003755">
    <property type="term" value="F:peptidyl-prolyl cis-trans isomerase activity"/>
    <property type="evidence" value="ECO:0007669"/>
    <property type="project" value="UniProtKB-KW"/>
</dbReference>
<evidence type="ECO:0000313" key="7">
    <source>
        <dbReference type="EMBL" id="KIM22221.1"/>
    </source>
</evidence>
<dbReference type="AlphaFoldDB" id="A0A0C3ASH6"/>
<dbReference type="EMBL" id="KN824360">
    <property type="protein sequence ID" value="KIM22221.1"/>
    <property type="molecule type" value="Genomic_DNA"/>
</dbReference>
<evidence type="ECO:0000256" key="3">
    <source>
        <dbReference type="ARBA" id="ARBA00023110"/>
    </source>
</evidence>
<dbReference type="PROSITE" id="PS00170">
    <property type="entry name" value="CSA_PPIASE_1"/>
    <property type="match status" value="1"/>
</dbReference>
<keyword evidence="3" id="KW-0697">Rotamase</keyword>
<organism evidence="7 8">
    <name type="scientific">Serendipita vermifera MAFF 305830</name>
    <dbReference type="NCBI Taxonomy" id="933852"/>
    <lineage>
        <taxon>Eukaryota</taxon>
        <taxon>Fungi</taxon>
        <taxon>Dikarya</taxon>
        <taxon>Basidiomycota</taxon>
        <taxon>Agaricomycotina</taxon>
        <taxon>Agaricomycetes</taxon>
        <taxon>Sebacinales</taxon>
        <taxon>Serendipitaceae</taxon>
        <taxon>Serendipita</taxon>
    </lineage>
</organism>
<comment type="catalytic activity">
    <reaction evidence="1">
        <text>[protein]-peptidylproline (omega=180) = [protein]-peptidylproline (omega=0)</text>
        <dbReference type="Rhea" id="RHEA:16237"/>
        <dbReference type="Rhea" id="RHEA-COMP:10747"/>
        <dbReference type="Rhea" id="RHEA-COMP:10748"/>
        <dbReference type="ChEBI" id="CHEBI:83833"/>
        <dbReference type="ChEBI" id="CHEBI:83834"/>
        <dbReference type="EC" id="5.2.1.8"/>
    </reaction>
</comment>
<dbReference type="Proteomes" id="UP000054097">
    <property type="component" value="Unassembled WGS sequence"/>
</dbReference>
<dbReference type="HOGENOM" id="CLU_012062_33_1_1"/>
<keyword evidence="8" id="KW-1185">Reference proteome</keyword>
<evidence type="ECO:0000256" key="1">
    <source>
        <dbReference type="ARBA" id="ARBA00000971"/>
    </source>
</evidence>
<keyword evidence="4" id="KW-0413">Isomerase</keyword>
<evidence type="ECO:0000256" key="5">
    <source>
        <dbReference type="SAM" id="MobiDB-lite"/>
    </source>
</evidence>
<dbReference type="InterPro" id="IPR020892">
    <property type="entry name" value="Cyclophilin-type_PPIase_CS"/>
</dbReference>
<dbReference type="FunFam" id="2.40.100.10:FF:000025">
    <property type="entry name" value="Peptidyl-prolyl cis-trans isomerase CYP19-2"/>
    <property type="match status" value="1"/>
</dbReference>